<dbReference type="PROSITE" id="PS00086">
    <property type="entry name" value="CYTOCHROME_P450"/>
    <property type="match status" value="1"/>
</dbReference>
<dbReference type="InterPro" id="IPR017972">
    <property type="entry name" value="Cyt_P450_CS"/>
</dbReference>
<comment type="cofactor">
    <cofactor evidence="7">
        <name>heme</name>
        <dbReference type="ChEBI" id="CHEBI:30413"/>
    </cofactor>
</comment>
<dbReference type="GO" id="GO:0016125">
    <property type="term" value="P:sterol metabolic process"/>
    <property type="evidence" value="ECO:0007669"/>
    <property type="project" value="TreeGrafter"/>
</dbReference>
<dbReference type="GO" id="GO:0020037">
    <property type="term" value="F:heme binding"/>
    <property type="evidence" value="ECO:0007669"/>
    <property type="project" value="InterPro"/>
</dbReference>
<evidence type="ECO:0000313" key="9">
    <source>
        <dbReference type="EMBL" id="CRZ02016.1"/>
    </source>
</evidence>
<evidence type="ECO:0000256" key="5">
    <source>
        <dbReference type="ARBA" id="ARBA00023004"/>
    </source>
</evidence>
<keyword evidence="5 7" id="KW-0408">Iron</keyword>
<evidence type="ECO:0000256" key="3">
    <source>
        <dbReference type="ARBA" id="ARBA00022723"/>
    </source>
</evidence>
<accession>A0A0H5QKZ0</accession>
<keyword evidence="3 7" id="KW-0479">Metal-binding</keyword>
<keyword evidence="2 7" id="KW-0349">Heme</keyword>
<sequence>MGREIPGDMGWPIIGHSIKFISMQPRMFIREGHAKYGPVFKSHVLGFPQVFVQHADDIKQCLLGEERIVTSLMPPSLELLIAKNSILGQHGEEHHERRGVLMQCLTTSCQQDLAGIMQPIIAGHVESWMSHTAETNTPVDTYPIIKETTFALSQSIVYGEYNQDTNTRIADLFQTLDEGVISLPIDLPFTVFGKAVRAKKALHTELAKDLLAREREYLTRDRDDFGRGYVNALLADRRDRGESGTTNIDAVLCQLTLGLAAANQTTSSALTLVLDGLATRPQLVQQIYQELNDVFGEREELPQMNMSQIRSLTKMDGAIREILRQHCVAFIIPRKTIKDIPMHNGMIAPANWGLCLDTDACMVDGANFAESDQFLPERFSKDAPKDIRPGQWEVNFFGGGSRRCPGAEVAMMTIKIFVAVLVYNAKLRYDTGKKVQFTDLPAPCPKKETPLTMYVERRD</sequence>
<feature type="binding site" description="axial binding residue" evidence="7">
    <location>
        <position position="404"/>
    </location>
    <ligand>
        <name>heme</name>
        <dbReference type="ChEBI" id="CHEBI:30413"/>
    </ligand>
    <ligandPart>
        <name>Fe</name>
        <dbReference type="ChEBI" id="CHEBI:18248"/>
    </ligandPart>
</feature>
<evidence type="ECO:0000256" key="6">
    <source>
        <dbReference type="ARBA" id="ARBA00023033"/>
    </source>
</evidence>
<dbReference type="GO" id="GO:0005506">
    <property type="term" value="F:iron ion binding"/>
    <property type="evidence" value="ECO:0007669"/>
    <property type="project" value="InterPro"/>
</dbReference>
<evidence type="ECO:0000256" key="2">
    <source>
        <dbReference type="ARBA" id="ARBA00022617"/>
    </source>
</evidence>
<evidence type="ECO:0000256" key="7">
    <source>
        <dbReference type="PIRSR" id="PIRSR602401-1"/>
    </source>
</evidence>
<evidence type="ECO:0000256" key="4">
    <source>
        <dbReference type="ARBA" id="ARBA00023002"/>
    </source>
</evidence>
<dbReference type="PANTHER" id="PTHR24286:SF384">
    <property type="entry name" value="P450, PUTATIVE (EUROFUNG)-RELATED"/>
    <property type="match status" value="1"/>
</dbReference>
<dbReference type="InterPro" id="IPR036396">
    <property type="entry name" value="Cyt_P450_sf"/>
</dbReference>
<reference evidence="9" key="1">
    <citation type="submission" date="2015-04" db="EMBL/GenBank/DDBJ databases">
        <title>The genome sequence of the plant pathogenic Rhizarian Plasmodiophora brassicae reveals insights in its biotrophic life cycle and the origin of chitin synthesis.</title>
        <authorList>
            <person name="Schwelm A."/>
            <person name="Fogelqvist J."/>
            <person name="Knaust A."/>
            <person name="Julke S."/>
            <person name="Lilja T."/>
            <person name="Dhandapani V."/>
            <person name="Bonilla-Rosso G."/>
            <person name="Karlsson M."/>
            <person name="Shevchenko A."/>
            <person name="Choi S.R."/>
            <person name="Kim H.G."/>
            <person name="Park J.Y."/>
            <person name="Lim Y.P."/>
            <person name="Ludwig-Muller J."/>
            <person name="Dixelius C."/>
        </authorList>
    </citation>
    <scope>NUCLEOTIDE SEQUENCE</scope>
    <source>
        <tissue evidence="9">Potato root galls</tissue>
    </source>
</reference>
<dbReference type="SUPFAM" id="SSF48264">
    <property type="entry name" value="Cytochrome P450"/>
    <property type="match status" value="1"/>
</dbReference>
<dbReference type="PANTHER" id="PTHR24286">
    <property type="entry name" value="CYTOCHROME P450 26"/>
    <property type="match status" value="1"/>
</dbReference>
<dbReference type="GO" id="GO:0004497">
    <property type="term" value="F:monooxygenase activity"/>
    <property type="evidence" value="ECO:0007669"/>
    <property type="project" value="UniProtKB-KW"/>
</dbReference>
<proteinExistence type="inferred from homology"/>
<evidence type="ECO:0000256" key="8">
    <source>
        <dbReference type="RuleBase" id="RU000461"/>
    </source>
</evidence>
<dbReference type="Gene3D" id="1.10.630.10">
    <property type="entry name" value="Cytochrome P450"/>
    <property type="match status" value="1"/>
</dbReference>
<keyword evidence="6 8" id="KW-0503">Monooxygenase</keyword>
<name>A0A0H5QKZ0_9EUKA</name>
<dbReference type="Pfam" id="PF00067">
    <property type="entry name" value="p450"/>
    <property type="match status" value="1"/>
</dbReference>
<dbReference type="PRINTS" id="PR00463">
    <property type="entry name" value="EP450I"/>
</dbReference>
<dbReference type="AlphaFoldDB" id="A0A0H5QKZ0"/>
<dbReference type="GO" id="GO:0016705">
    <property type="term" value="F:oxidoreductase activity, acting on paired donors, with incorporation or reduction of molecular oxygen"/>
    <property type="evidence" value="ECO:0007669"/>
    <property type="project" value="InterPro"/>
</dbReference>
<organism evidence="9">
    <name type="scientific">Spongospora subterranea</name>
    <dbReference type="NCBI Taxonomy" id="70186"/>
    <lineage>
        <taxon>Eukaryota</taxon>
        <taxon>Sar</taxon>
        <taxon>Rhizaria</taxon>
        <taxon>Endomyxa</taxon>
        <taxon>Phytomyxea</taxon>
        <taxon>Plasmodiophorida</taxon>
        <taxon>Plasmodiophoridae</taxon>
        <taxon>Spongospora</taxon>
    </lineage>
</organism>
<dbReference type="InterPro" id="IPR001128">
    <property type="entry name" value="Cyt_P450"/>
</dbReference>
<dbReference type="EMBL" id="HACM01001575">
    <property type="protein sequence ID" value="CRZ02017.1"/>
    <property type="molecule type" value="Transcribed_RNA"/>
</dbReference>
<comment type="similarity">
    <text evidence="1 8">Belongs to the cytochrome P450 family.</text>
</comment>
<dbReference type="InterPro" id="IPR002401">
    <property type="entry name" value="Cyt_P450_E_grp-I"/>
</dbReference>
<evidence type="ECO:0000256" key="1">
    <source>
        <dbReference type="ARBA" id="ARBA00010617"/>
    </source>
</evidence>
<dbReference type="EMBL" id="HACM01001574">
    <property type="protein sequence ID" value="CRZ02016.1"/>
    <property type="molecule type" value="Transcribed_RNA"/>
</dbReference>
<protein>
    <recommendedName>
        <fullName evidence="10">Cytochrome P450</fullName>
    </recommendedName>
</protein>
<keyword evidence="4 8" id="KW-0560">Oxidoreductase</keyword>
<evidence type="ECO:0008006" key="10">
    <source>
        <dbReference type="Google" id="ProtNLM"/>
    </source>
</evidence>